<protein>
    <submittedName>
        <fullName evidence="1">Uncharacterized protein</fullName>
    </submittedName>
</protein>
<dbReference type="AlphaFoldDB" id="A0A0K2U4Y9"/>
<feature type="non-terminal residue" evidence="1">
    <location>
        <position position="1"/>
    </location>
</feature>
<evidence type="ECO:0000313" key="1">
    <source>
        <dbReference type="EMBL" id="CDW33110.1"/>
    </source>
</evidence>
<reference evidence="1" key="1">
    <citation type="submission" date="2014-05" db="EMBL/GenBank/DDBJ databases">
        <authorList>
            <person name="Chronopoulou M."/>
        </authorList>
    </citation>
    <scope>NUCLEOTIDE SEQUENCE</scope>
    <source>
        <tissue evidence="1">Whole organism</tissue>
    </source>
</reference>
<dbReference type="EMBL" id="HACA01015749">
    <property type="protein sequence ID" value="CDW33110.1"/>
    <property type="molecule type" value="Transcribed_RNA"/>
</dbReference>
<name>A0A0K2U4Y9_LEPSM</name>
<sequence length="46" mass="5224">NTVDFAQPGVGNYSSIPPLISRFFILFLNNYKKLYVEANTNIFVVV</sequence>
<organism evidence="1">
    <name type="scientific">Lepeophtheirus salmonis</name>
    <name type="common">Salmon louse</name>
    <name type="synonym">Caligus salmonis</name>
    <dbReference type="NCBI Taxonomy" id="72036"/>
    <lineage>
        <taxon>Eukaryota</taxon>
        <taxon>Metazoa</taxon>
        <taxon>Ecdysozoa</taxon>
        <taxon>Arthropoda</taxon>
        <taxon>Crustacea</taxon>
        <taxon>Multicrustacea</taxon>
        <taxon>Hexanauplia</taxon>
        <taxon>Copepoda</taxon>
        <taxon>Siphonostomatoida</taxon>
        <taxon>Caligidae</taxon>
        <taxon>Lepeophtheirus</taxon>
    </lineage>
</organism>
<accession>A0A0K2U4Y9</accession>
<proteinExistence type="predicted"/>